<evidence type="ECO:0000313" key="2">
    <source>
        <dbReference type="EMBL" id="GFA50038.1"/>
    </source>
</evidence>
<reference evidence="2" key="1">
    <citation type="journal article" date="2019" name="Sci. Rep.">
        <title>Draft genome of Tanacetum cinerariifolium, the natural source of mosquito coil.</title>
        <authorList>
            <person name="Yamashiro T."/>
            <person name="Shiraishi A."/>
            <person name="Satake H."/>
            <person name="Nakayama K."/>
        </authorList>
    </citation>
    <scope>NUCLEOTIDE SEQUENCE</scope>
</reference>
<protein>
    <submittedName>
        <fullName evidence="2">Ribonuclease H-like domain-containing protein</fullName>
    </submittedName>
</protein>
<dbReference type="AlphaFoldDB" id="A0A699JPJ2"/>
<feature type="domain" description="GAG-pre-integrase" evidence="1">
    <location>
        <begin position="119"/>
        <end position="157"/>
    </location>
</feature>
<evidence type="ECO:0000259" key="1">
    <source>
        <dbReference type="Pfam" id="PF13976"/>
    </source>
</evidence>
<gene>
    <name evidence="2" type="ORF">Tci_622010</name>
</gene>
<proteinExistence type="predicted"/>
<sequence>MVNMAQQYLLAQQPMYPTLGPVLRAPPNGSVQTFPTTASTGSVGEESTSGAWNMDTVGDGHSIPVTNTDHSILPTPLKSLHLNNDFMTRRVLLRCNSTGDLYPVTDPSSIPHVFLVSQHKWHQCLGHPGREVLRHLVSNNFISCNKEKPFVLCHAFQPRNHVGVPFASSNTVVTSCFDIIHSDALTSPILSLSWFKYYVLFLDHYS</sequence>
<dbReference type="EMBL" id="BKCJ010434888">
    <property type="protein sequence ID" value="GFA50038.1"/>
    <property type="molecule type" value="Genomic_DNA"/>
</dbReference>
<dbReference type="Pfam" id="PF13976">
    <property type="entry name" value="gag_pre-integrs"/>
    <property type="match status" value="1"/>
</dbReference>
<comment type="caution">
    <text evidence="2">The sequence shown here is derived from an EMBL/GenBank/DDBJ whole genome shotgun (WGS) entry which is preliminary data.</text>
</comment>
<name>A0A699JPJ2_TANCI</name>
<organism evidence="2">
    <name type="scientific">Tanacetum cinerariifolium</name>
    <name type="common">Dalmatian daisy</name>
    <name type="synonym">Chrysanthemum cinerariifolium</name>
    <dbReference type="NCBI Taxonomy" id="118510"/>
    <lineage>
        <taxon>Eukaryota</taxon>
        <taxon>Viridiplantae</taxon>
        <taxon>Streptophyta</taxon>
        <taxon>Embryophyta</taxon>
        <taxon>Tracheophyta</taxon>
        <taxon>Spermatophyta</taxon>
        <taxon>Magnoliopsida</taxon>
        <taxon>eudicotyledons</taxon>
        <taxon>Gunneridae</taxon>
        <taxon>Pentapetalae</taxon>
        <taxon>asterids</taxon>
        <taxon>campanulids</taxon>
        <taxon>Asterales</taxon>
        <taxon>Asteraceae</taxon>
        <taxon>Asteroideae</taxon>
        <taxon>Anthemideae</taxon>
        <taxon>Anthemidinae</taxon>
        <taxon>Tanacetum</taxon>
    </lineage>
</organism>
<dbReference type="InterPro" id="IPR025724">
    <property type="entry name" value="GAG-pre-integrase_dom"/>
</dbReference>
<accession>A0A699JPJ2</accession>